<reference evidence="3" key="1">
    <citation type="submission" date="2022-03" db="EMBL/GenBank/DDBJ databases">
        <authorList>
            <person name="Santos J.D.N."/>
            <person name="Kallscheuer N."/>
            <person name="Jogler C."/>
            <person name="Lage O.M."/>
        </authorList>
    </citation>
    <scope>NUCLEOTIDE SEQUENCE</scope>
    <source>
        <strain evidence="3">M600PL45_2</strain>
    </source>
</reference>
<dbReference type="Proteomes" id="UP001166784">
    <property type="component" value="Unassembled WGS sequence"/>
</dbReference>
<gene>
    <name evidence="3" type="ORF">MMA15_20670</name>
</gene>
<dbReference type="Pfam" id="PF00704">
    <property type="entry name" value="Glyco_hydro_18"/>
    <property type="match status" value="1"/>
</dbReference>
<proteinExistence type="predicted"/>
<keyword evidence="1" id="KW-0732">Signal</keyword>
<evidence type="ECO:0000259" key="2">
    <source>
        <dbReference type="PROSITE" id="PS51910"/>
    </source>
</evidence>
<dbReference type="PANTHER" id="PTHR42976:SF1">
    <property type="entry name" value="GH18 DOMAIN-CONTAINING PROTEIN-RELATED"/>
    <property type="match status" value="1"/>
</dbReference>
<dbReference type="RefSeq" id="WP_241061628.1">
    <property type="nucleotide sequence ID" value="NZ_JAKWJU010000002.1"/>
</dbReference>
<accession>A0ABS9T2H3</accession>
<dbReference type="PROSITE" id="PS51910">
    <property type="entry name" value="GH18_2"/>
    <property type="match status" value="1"/>
</dbReference>
<dbReference type="CDD" id="cd06543">
    <property type="entry name" value="GH18_PF-ChiA-like"/>
    <property type="match status" value="1"/>
</dbReference>
<dbReference type="Gene3D" id="3.20.20.80">
    <property type="entry name" value="Glycosidases"/>
    <property type="match status" value="1"/>
</dbReference>
<feature type="domain" description="GH18" evidence="2">
    <location>
        <begin position="50"/>
        <end position="341"/>
    </location>
</feature>
<dbReference type="InterPro" id="IPR017853">
    <property type="entry name" value="GH"/>
</dbReference>
<dbReference type="PANTHER" id="PTHR42976">
    <property type="entry name" value="BIFUNCTIONAL CHITINASE/LYSOZYME-RELATED"/>
    <property type="match status" value="1"/>
</dbReference>
<keyword evidence="4" id="KW-1185">Reference proteome</keyword>
<protein>
    <submittedName>
        <fullName evidence="3">Chitinase</fullName>
    </submittedName>
</protein>
<dbReference type="InterPro" id="IPR001223">
    <property type="entry name" value="Glyco_hydro18_cat"/>
</dbReference>
<evidence type="ECO:0000256" key="1">
    <source>
        <dbReference type="SAM" id="SignalP"/>
    </source>
</evidence>
<evidence type="ECO:0000313" key="3">
    <source>
        <dbReference type="EMBL" id="MCH6162714.1"/>
    </source>
</evidence>
<organism evidence="3 4">
    <name type="scientific">Streptomyces marispadix</name>
    <dbReference type="NCBI Taxonomy" id="2922868"/>
    <lineage>
        <taxon>Bacteria</taxon>
        <taxon>Bacillati</taxon>
        <taxon>Actinomycetota</taxon>
        <taxon>Actinomycetes</taxon>
        <taxon>Kitasatosporales</taxon>
        <taxon>Streptomycetaceae</taxon>
        <taxon>Streptomyces</taxon>
    </lineage>
</organism>
<dbReference type="SUPFAM" id="SSF51445">
    <property type="entry name" value="(Trans)glycosidases"/>
    <property type="match status" value="1"/>
</dbReference>
<reference evidence="3" key="2">
    <citation type="journal article" date="2023" name="Int. J. Syst. Evol. Microbiol.">
        <title>Streptomyces marispadix sp. nov., isolated from marine beach sediment of the Northern Coast of Portugal.</title>
        <authorList>
            <person name="dos Santos J.D.N."/>
            <person name="Vitorino I.R."/>
            <person name="Kallscheuer N."/>
            <person name="Srivastava A."/>
            <person name="Krautwurst S."/>
            <person name="Marz M."/>
            <person name="Jogler C."/>
            <person name="Lobo Da Cunha A."/>
            <person name="Catita J."/>
            <person name="Goncalves H."/>
            <person name="Gonzalez I."/>
            <person name="Reyes F."/>
            <person name="Lage O.M."/>
        </authorList>
    </citation>
    <scope>NUCLEOTIDE SEQUENCE</scope>
    <source>
        <strain evidence="3">M600PL45_2</strain>
    </source>
</reference>
<comment type="caution">
    <text evidence="3">The sequence shown here is derived from an EMBL/GenBank/DDBJ whole genome shotgun (WGS) entry which is preliminary data.</text>
</comment>
<dbReference type="EMBL" id="JAKWJU010000002">
    <property type="protein sequence ID" value="MCH6162714.1"/>
    <property type="molecule type" value="Genomic_DNA"/>
</dbReference>
<sequence>MAPHLTPRRRIALALAAALTGSAALAVNAYATADKSEGNDTAKAKAAAPSGLNGPYLYLGWGNPPKAADLLKETGLTQLTMAFVLSDGGCSPAWDGSRPLEGGQDAETIKAVQDAGGDITPSIGGWSGSKLGEVCSSAEELAGAYQKVIDAYGLKSIDVDIESTEFENAESRQRVIDALKIVKEKDADTKVYLTFGTTPQGPNANGKDLIKKGADAGLDVDGWTIMPFDFGDGTTDMAAATKSAVDGLAKTVGEAYGISTDDAYRKVGFSSMNGKTDVEGESVSPSDFQAMVDYAKEHHLARASFWSVNRDRPCDGGGADSCGGIDQKPWEFSKILAGYTG</sequence>
<feature type="chain" id="PRO_5046112826" evidence="1">
    <location>
        <begin position="27"/>
        <end position="341"/>
    </location>
</feature>
<dbReference type="InterPro" id="IPR052750">
    <property type="entry name" value="GH18_Chitinase"/>
</dbReference>
<evidence type="ECO:0000313" key="4">
    <source>
        <dbReference type="Proteomes" id="UP001166784"/>
    </source>
</evidence>
<feature type="signal peptide" evidence="1">
    <location>
        <begin position="1"/>
        <end position="26"/>
    </location>
</feature>
<name>A0ABS9T2H3_9ACTN</name>